<dbReference type="EMBL" id="KV425940">
    <property type="protein sequence ID" value="KZV96644.1"/>
    <property type="molecule type" value="Genomic_DNA"/>
</dbReference>
<organism evidence="2 3">
    <name type="scientific">Exidia glandulosa HHB12029</name>
    <dbReference type="NCBI Taxonomy" id="1314781"/>
    <lineage>
        <taxon>Eukaryota</taxon>
        <taxon>Fungi</taxon>
        <taxon>Dikarya</taxon>
        <taxon>Basidiomycota</taxon>
        <taxon>Agaricomycotina</taxon>
        <taxon>Agaricomycetes</taxon>
        <taxon>Auriculariales</taxon>
        <taxon>Exidiaceae</taxon>
        <taxon>Exidia</taxon>
    </lineage>
</organism>
<evidence type="ECO:0000259" key="1">
    <source>
        <dbReference type="PROSITE" id="PS50181"/>
    </source>
</evidence>
<proteinExistence type="predicted"/>
<dbReference type="Proteomes" id="UP000077266">
    <property type="component" value="Unassembled WGS sequence"/>
</dbReference>
<dbReference type="AlphaFoldDB" id="A0A165KP96"/>
<dbReference type="InParanoid" id="A0A165KP96"/>
<dbReference type="Gene3D" id="1.20.1280.50">
    <property type="match status" value="1"/>
</dbReference>
<dbReference type="SMART" id="SM00256">
    <property type="entry name" value="FBOX"/>
    <property type="match status" value="1"/>
</dbReference>
<dbReference type="PROSITE" id="PS50181">
    <property type="entry name" value="FBOX"/>
    <property type="match status" value="1"/>
</dbReference>
<keyword evidence="3" id="KW-1185">Reference proteome</keyword>
<dbReference type="SUPFAM" id="SSF81383">
    <property type="entry name" value="F-box domain"/>
    <property type="match status" value="1"/>
</dbReference>
<name>A0A165KP96_EXIGL</name>
<dbReference type="Pfam" id="PF12937">
    <property type="entry name" value="F-box-like"/>
    <property type="match status" value="1"/>
</dbReference>
<evidence type="ECO:0000313" key="2">
    <source>
        <dbReference type="EMBL" id="KZV96644.1"/>
    </source>
</evidence>
<dbReference type="InterPro" id="IPR036047">
    <property type="entry name" value="F-box-like_dom_sf"/>
</dbReference>
<protein>
    <recommendedName>
        <fullName evidence="1">F-box domain-containing protein</fullName>
    </recommendedName>
</protein>
<dbReference type="InterPro" id="IPR001810">
    <property type="entry name" value="F-box_dom"/>
</dbReference>
<accession>A0A165KP96</accession>
<evidence type="ECO:0000313" key="3">
    <source>
        <dbReference type="Proteomes" id="UP000077266"/>
    </source>
</evidence>
<sequence length="347" mass="38945">MRTIGDIPAEVIKHAFAHLDIYDLLRAAAVSQRWRDLGIEHPAFWKYIVVTSATAGAFEILELRLGQGRGRPFLITVDISDMHPLIVPRLLRRLLPATMYCVQQLHITLDANYLLDLWAVLNMRAPELVEFCLTLLSPDRQLPRIPLMPWIFGNSSDKLCTVSICDVLLPNETIPAFANVQYLQLDYAANTTLEFPCDVLEMYPSIGYLTLGAGVIAFSEPFSPAALAGVSRLTKLDINVSPPATTTFVRCMPRLSQIPVAVLTGYVDFDSMYDFLEPLRSPFHFALMRTGTSRFWIMVRDLGTGYVRLVSDDLATYHRDAAGIEETNVLFENEDFAPQIEAITLSM</sequence>
<feature type="domain" description="F-box" evidence="1">
    <location>
        <begin position="1"/>
        <end position="48"/>
    </location>
</feature>
<dbReference type="OrthoDB" id="3219396at2759"/>
<reference evidence="2 3" key="1">
    <citation type="journal article" date="2016" name="Mol. Biol. Evol.">
        <title>Comparative Genomics of Early-Diverging Mushroom-Forming Fungi Provides Insights into the Origins of Lignocellulose Decay Capabilities.</title>
        <authorList>
            <person name="Nagy L.G."/>
            <person name="Riley R."/>
            <person name="Tritt A."/>
            <person name="Adam C."/>
            <person name="Daum C."/>
            <person name="Floudas D."/>
            <person name="Sun H."/>
            <person name="Yadav J.S."/>
            <person name="Pangilinan J."/>
            <person name="Larsson K.H."/>
            <person name="Matsuura K."/>
            <person name="Barry K."/>
            <person name="Labutti K."/>
            <person name="Kuo R."/>
            <person name="Ohm R.A."/>
            <person name="Bhattacharya S.S."/>
            <person name="Shirouzu T."/>
            <person name="Yoshinaga Y."/>
            <person name="Martin F.M."/>
            <person name="Grigoriev I.V."/>
            <person name="Hibbett D.S."/>
        </authorList>
    </citation>
    <scope>NUCLEOTIDE SEQUENCE [LARGE SCALE GENOMIC DNA]</scope>
    <source>
        <strain evidence="2 3">HHB12029</strain>
    </source>
</reference>
<gene>
    <name evidence="2" type="ORF">EXIGLDRAFT_765168</name>
</gene>